<protein>
    <submittedName>
        <fullName evidence="1">Short-chain dehydrogenase</fullName>
    </submittedName>
</protein>
<dbReference type="Proteomes" id="UP001301769">
    <property type="component" value="Unassembled WGS sequence"/>
</dbReference>
<gene>
    <name evidence="1" type="ORF">QBC37DRAFT_429094</name>
</gene>
<proteinExistence type="predicted"/>
<reference evidence="1" key="1">
    <citation type="journal article" date="2023" name="Mol. Phylogenet. Evol.">
        <title>Genome-scale phylogeny and comparative genomics of the fungal order Sordariales.</title>
        <authorList>
            <person name="Hensen N."/>
            <person name="Bonometti L."/>
            <person name="Westerberg I."/>
            <person name="Brannstrom I.O."/>
            <person name="Guillou S."/>
            <person name="Cros-Aarteil S."/>
            <person name="Calhoun S."/>
            <person name="Haridas S."/>
            <person name="Kuo A."/>
            <person name="Mondo S."/>
            <person name="Pangilinan J."/>
            <person name="Riley R."/>
            <person name="LaButti K."/>
            <person name="Andreopoulos B."/>
            <person name="Lipzen A."/>
            <person name="Chen C."/>
            <person name="Yan M."/>
            <person name="Daum C."/>
            <person name="Ng V."/>
            <person name="Clum A."/>
            <person name="Steindorff A."/>
            <person name="Ohm R.A."/>
            <person name="Martin F."/>
            <person name="Silar P."/>
            <person name="Natvig D.O."/>
            <person name="Lalanne C."/>
            <person name="Gautier V."/>
            <person name="Ament-Velasquez S.L."/>
            <person name="Kruys A."/>
            <person name="Hutchinson M.I."/>
            <person name="Powell A.J."/>
            <person name="Barry K."/>
            <person name="Miller A.N."/>
            <person name="Grigoriev I.V."/>
            <person name="Debuchy R."/>
            <person name="Gladieux P."/>
            <person name="Hiltunen Thoren M."/>
            <person name="Johannesson H."/>
        </authorList>
    </citation>
    <scope>NUCLEOTIDE SEQUENCE</scope>
    <source>
        <strain evidence="1">PSN293</strain>
    </source>
</reference>
<evidence type="ECO:0000313" key="2">
    <source>
        <dbReference type="Proteomes" id="UP001301769"/>
    </source>
</evidence>
<dbReference type="EMBL" id="MU858180">
    <property type="protein sequence ID" value="KAK4210247.1"/>
    <property type="molecule type" value="Genomic_DNA"/>
</dbReference>
<dbReference type="GO" id="GO:0005811">
    <property type="term" value="C:lipid droplet"/>
    <property type="evidence" value="ECO:0007669"/>
    <property type="project" value="TreeGrafter"/>
</dbReference>
<dbReference type="GO" id="GO:0005741">
    <property type="term" value="C:mitochondrial outer membrane"/>
    <property type="evidence" value="ECO:0007669"/>
    <property type="project" value="TreeGrafter"/>
</dbReference>
<evidence type="ECO:0000313" key="1">
    <source>
        <dbReference type="EMBL" id="KAK4210247.1"/>
    </source>
</evidence>
<dbReference type="GO" id="GO:0000253">
    <property type="term" value="F:3-beta-hydroxysteroid 3-dehydrogenase (NADP+) activity"/>
    <property type="evidence" value="ECO:0007669"/>
    <property type="project" value="TreeGrafter"/>
</dbReference>
<organism evidence="1 2">
    <name type="scientific">Rhypophila decipiens</name>
    <dbReference type="NCBI Taxonomy" id="261697"/>
    <lineage>
        <taxon>Eukaryota</taxon>
        <taxon>Fungi</taxon>
        <taxon>Dikarya</taxon>
        <taxon>Ascomycota</taxon>
        <taxon>Pezizomycotina</taxon>
        <taxon>Sordariomycetes</taxon>
        <taxon>Sordariomycetidae</taxon>
        <taxon>Sordariales</taxon>
        <taxon>Naviculisporaceae</taxon>
        <taxon>Rhypophila</taxon>
    </lineage>
</organism>
<dbReference type="PANTHER" id="PTHR43647:SF4">
    <property type="entry name" value="KETOREDUCTASE (KR) DOMAIN-CONTAINING PROTEIN"/>
    <property type="match status" value="1"/>
</dbReference>
<reference evidence="1" key="2">
    <citation type="submission" date="2023-05" db="EMBL/GenBank/DDBJ databases">
        <authorList>
            <consortium name="Lawrence Berkeley National Laboratory"/>
            <person name="Steindorff A."/>
            <person name="Hensen N."/>
            <person name="Bonometti L."/>
            <person name="Westerberg I."/>
            <person name="Brannstrom I.O."/>
            <person name="Guillou S."/>
            <person name="Cros-Aarteil S."/>
            <person name="Calhoun S."/>
            <person name="Haridas S."/>
            <person name="Kuo A."/>
            <person name="Mondo S."/>
            <person name="Pangilinan J."/>
            <person name="Riley R."/>
            <person name="Labutti K."/>
            <person name="Andreopoulos B."/>
            <person name="Lipzen A."/>
            <person name="Chen C."/>
            <person name="Yanf M."/>
            <person name="Daum C."/>
            <person name="Ng V."/>
            <person name="Clum A."/>
            <person name="Ohm R."/>
            <person name="Martin F."/>
            <person name="Silar P."/>
            <person name="Natvig D."/>
            <person name="Lalanne C."/>
            <person name="Gautier V."/>
            <person name="Ament-Velasquez S.L."/>
            <person name="Kruys A."/>
            <person name="Hutchinson M.I."/>
            <person name="Powell A.J."/>
            <person name="Barry K."/>
            <person name="Miller A.N."/>
            <person name="Grigoriev I.V."/>
            <person name="Debuchy R."/>
            <person name="Gladieux P."/>
            <person name="Thoren M.H."/>
            <person name="Johannesson H."/>
        </authorList>
    </citation>
    <scope>NUCLEOTIDE SEQUENCE</scope>
    <source>
        <strain evidence="1">PSN293</strain>
    </source>
</reference>
<dbReference type="Gene3D" id="3.40.50.720">
    <property type="entry name" value="NAD(P)-binding Rossmann-like Domain"/>
    <property type="match status" value="1"/>
</dbReference>
<keyword evidence="2" id="KW-1185">Reference proteome</keyword>
<dbReference type="SUPFAM" id="SSF51735">
    <property type="entry name" value="NAD(P)-binding Rossmann-fold domains"/>
    <property type="match status" value="1"/>
</dbReference>
<comment type="caution">
    <text evidence="1">The sequence shown here is derived from an EMBL/GenBank/DDBJ whole genome shotgun (WGS) entry which is preliminary data.</text>
</comment>
<dbReference type="InterPro" id="IPR051593">
    <property type="entry name" value="Ergosterol_Biosynth_ERG27"/>
</dbReference>
<dbReference type="PANTHER" id="PTHR43647">
    <property type="entry name" value="DEHYDROGENASE"/>
    <property type="match status" value="1"/>
</dbReference>
<name>A0AAN7B507_9PEZI</name>
<sequence length="348" mass="37623">MTMAGSIIITGANGSLAIPAVDHLLSKYPDITAILTVRSTSSSQDANTKRLEETISRHPGAKASIHALDLASLQSVTDFAKTISTSIKSGQLPPLVSIICNAYHWNLVSNPEVTSDGYEKTFQVNHLSHTSLVLRLLGSFSPDGGRVVLFSSEAHWPGKILFERYPPMLPSTDEEMDQLVKNPLGSLQDNKTEADHLGWGFQRYATSKLAITAWMYALNSHLEKDRSPSISKITAIAINPGALVDSRATRTNTPATMAVMGRILAPFLPLLKLKDKTARKSGAAGVDVIELALDHIEPGERGYFTMAKKDVSSPDSLDGGNQDRIWKKTLGWVGLTHPLSEDVGGLSV</sequence>
<dbReference type="GO" id="GO:0005789">
    <property type="term" value="C:endoplasmic reticulum membrane"/>
    <property type="evidence" value="ECO:0007669"/>
    <property type="project" value="TreeGrafter"/>
</dbReference>
<dbReference type="AlphaFoldDB" id="A0AAN7B507"/>
<dbReference type="InterPro" id="IPR036291">
    <property type="entry name" value="NAD(P)-bd_dom_sf"/>
</dbReference>
<accession>A0AAN7B507</accession>